<evidence type="ECO:0008006" key="4">
    <source>
        <dbReference type="Google" id="ProtNLM"/>
    </source>
</evidence>
<evidence type="ECO:0000313" key="2">
    <source>
        <dbReference type="EMBL" id="AAR34120.1"/>
    </source>
</evidence>
<dbReference type="PATRIC" id="fig|243231.5.peg.787"/>
<dbReference type="KEGG" id="gsu:GSU0790"/>
<keyword evidence="3" id="KW-1185">Reference proteome</keyword>
<dbReference type="Pfam" id="PF11059">
    <property type="entry name" value="DUF2860"/>
    <property type="match status" value="1"/>
</dbReference>
<protein>
    <recommendedName>
        <fullName evidence="4">DUF2860 domain-containing protein</fullName>
    </recommendedName>
</protein>
<dbReference type="InParanoid" id="Q74F19"/>
<evidence type="ECO:0000313" key="3">
    <source>
        <dbReference type="Proteomes" id="UP000000577"/>
    </source>
</evidence>
<organism evidence="2 3">
    <name type="scientific">Geobacter sulfurreducens (strain ATCC 51573 / DSM 12127 / PCA)</name>
    <dbReference type="NCBI Taxonomy" id="243231"/>
    <lineage>
        <taxon>Bacteria</taxon>
        <taxon>Pseudomonadati</taxon>
        <taxon>Thermodesulfobacteriota</taxon>
        <taxon>Desulfuromonadia</taxon>
        <taxon>Geobacterales</taxon>
        <taxon>Geobacteraceae</taxon>
        <taxon>Geobacter</taxon>
    </lineage>
</organism>
<accession>Q74F19</accession>
<dbReference type="EnsemblBacteria" id="AAR34120">
    <property type="protein sequence ID" value="AAR34120"/>
    <property type="gene ID" value="GSU0790"/>
</dbReference>
<dbReference type="HOGENOM" id="CLU_908401_0_0_7"/>
<proteinExistence type="predicted"/>
<gene>
    <name evidence="2" type="ordered locus">GSU0790</name>
</gene>
<dbReference type="TCDB" id="9.B.167.1.1">
    <property type="family name" value="the duf2860 putative beta barrel porin (duf2860) family"/>
</dbReference>
<reference evidence="2 3" key="1">
    <citation type="journal article" date="2003" name="Science">
        <title>Genome of Geobacter sulfurreducens: metal reduction in subsurface environments.</title>
        <authorList>
            <person name="Methe B.A."/>
            <person name="Nelson K.E."/>
            <person name="Eisen J.A."/>
            <person name="Paulsen I.T."/>
            <person name="Nelson W."/>
            <person name="Heidelberg J.F."/>
            <person name="Wu D."/>
            <person name="Wu M."/>
            <person name="Ward N."/>
            <person name="Beanan M.J."/>
            <person name="Dodson R.J."/>
            <person name="Madupu R."/>
            <person name="Brinkac L.M."/>
            <person name="Daugherty S.C."/>
            <person name="DeBoy R.T."/>
            <person name="Durkin A.S."/>
            <person name="Gwinn M."/>
            <person name="Kolonay J.F."/>
            <person name="Sullivan S.A."/>
            <person name="Haft D.H."/>
            <person name="Selengut J."/>
            <person name="Davidsen T.M."/>
            <person name="Zafar N."/>
            <person name="White O."/>
            <person name="Tran B."/>
            <person name="Romero C."/>
            <person name="Forberger H.A."/>
            <person name="Weidman J."/>
            <person name="Khouri H."/>
            <person name="Feldblyum T.V."/>
            <person name="Utterback T.R."/>
            <person name="Van Aken S.E."/>
            <person name="Lovley D.R."/>
            <person name="Fraser C.M."/>
        </authorList>
    </citation>
    <scope>NUCLEOTIDE SEQUENCE [LARGE SCALE GENOMIC DNA]</scope>
    <source>
        <strain evidence="3">ATCC 51573 / DSM 12127 / PCA</strain>
    </source>
</reference>
<feature type="chain" id="PRO_5004285384" description="DUF2860 domain-containing protein" evidence="1">
    <location>
        <begin position="20"/>
        <end position="306"/>
    </location>
</feature>
<dbReference type="STRING" id="243231.GSU0790"/>
<dbReference type="OrthoDB" id="5414887at2"/>
<evidence type="ECO:0000256" key="1">
    <source>
        <dbReference type="SAM" id="SignalP"/>
    </source>
</evidence>
<dbReference type="eggNOG" id="ENOG5032R9B">
    <property type="taxonomic scope" value="Bacteria"/>
</dbReference>
<keyword evidence="1" id="KW-0732">Signal</keyword>
<dbReference type="AlphaFoldDB" id="Q74F19"/>
<sequence length="306" mass="33023">MRIVLAFLFCAVVALPAWGAGFTGRVDGGVLAVAKADNLWGRGKNHIDSIHAKPKTVTHLYPIALVDLRYRAEGSANEFFLSTPPDEVGSVALGLKRTLGFGTATGALFYQFAGRVWENPYVTDREDTDNRIYGVRLGIEDMGPARLGITYRATLNDVDRDLIGDLSPDLERDGSTHRLTLSGKIEASREITVTPSVSYERGAADGESNRYHSGEARLSVGWRKGDLSLSGRVSGSYAGYDAVHPIYDQTRTEWGYGAGATASASNVAGLRNVSATLGVIWEQTLANIDFFGTRSTLAFGTIGYSF</sequence>
<dbReference type="RefSeq" id="WP_010941455.1">
    <property type="nucleotide sequence ID" value="NC_002939.5"/>
</dbReference>
<name>Q74F19_GEOSL</name>
<dbReference type="EMBL" id="AE017180">
    <property type="protein sequence ID" value="AAR34120.1"/>
    <property type="molecule type" value="Genomic_DNA"/>
</dbReference>
<feature type="signal peptide" evidence="1">
    <location>
        <begin position="1"/>
        <end position="19"/>
    </location>
</feature>
<dbReference type="Proteomes" id="UP000000577">
    <property type="component" value="Chromosome"/>
</dbReference>
<dbReference type="PIRSF" id="PIRSF028696">
    <property type="entry name" value="UCP028696"/>
    <property type="match status" value="1"/>
</dbReference>
<dbReference type="InterPro" id="IPR016896">
    <property type="entry name" value="DUF2860"/>
</dbReference>
<reference evidence="2 3" key="2">
    <citation type="journal article" date="2012" name="BMC Genomics">
        <title>Comparative genomic analysis of Geobacter sulfurreducens KN400, a strain with enhanced capacity for extracellular electron transfer and electricity production.</title>
        <authorList>
            <person name="Butler J.E."/>
            <person name="Young N.D."/>
            <person name="Aklujkar M."/>
            <person name="Lovley D.R."/>
        </authorList>
    </citation>
    <scope>NUCLEOTIDE SEQUENCE [LARGE SCALE GENOMIC DNA]</scope>
    <source>
        <strain evidence="3">ATCC 51573 / DSM 12127 / PCA</strain>
    </source>
</reference>